<comment type="similarity">
    <text evidence="2 9">Belongs to the eIF-2B alpha/beta/delta subunits family.</text>
</comment>
<dbReference type="GO" id="GO:0003743">
    <property type="term" value="F:translation initiation factor activity"/>
    <property type="evidence" value="ECO:0007669"/>
    <property type="project" value="UniProtKB-KW"/>
</dbReference>
<sequence>MELSYLDICHSTKMELSFLISSLDIFSLSRCIHLYSSQVGLRYLAGDIGGGNVRCIAMLGAFKDAIRDYSTPPEKNLDKDLLSNINSYVSFLMGCRPCSTSMENAIRILRNRNANLPLSLSESEAKAGLLSDIDRFINKKITSADQVIVKHGVSKIRDGDVLLTCSSSAVVEAMLLSTHDHGKQFRVVVVDSRPKLEGHALLRRLVAKGLSCTYTHIYAVSYKMHEVTKVFMGAASVLSNGTVYSRIGTACVPMVANKFRVIN</sequence>
<gene>
    <name evidence="10" type="ORF">Syun_027348</name>
</gene>
<evidence type="ECO:0000313" key="10">
    <source>
        <dbReference type="EMBL" id="KAK9092437.1"/>
    </source>
</evidence>
<keyword evidence="11" id="KW-1185">Reference proteome</keyword>
<accession>A0AAP0EIT5</accession>
<name>A0AAP0EIT5_9MAGN</name>
<evidence type="ECO:0000256" key="2">
    <source>
        <dbReference type="ARBA" id="ARBA00007251"/>
    </source>
</evidence>
<dbReference type="SUPFAM" id="SSF100950">
    <property type="entry name" value="NagB/RpiA/CoA transferase-like"/>
    <property type="match status" value="1"/>
</dbReference>
<evidence type="ECO:0000256" key="8">
    <source>
        <dbReference type="ARBA" id="ARBA00046432"/>
    </source>
</evidence>
<evidence type="ECO:0000256" key="4">
    <source>
        <dbReference type="ARBA" id="ARBA00022540"/>
    </source>
</evidence>
<evidence type="ECO:0000313" key="11">
    <source>
        <dbReference type="Proteomes" id="UP001420932"/>
    </source>
</evidence>
<reference evidence="10 11" key="1">
    <citation type="submission" date="2024-01" db="EMBL/GenBank/DDBJ databases">
        <title>Genome assemblies of Stephania.</title>
        <authorList>
            <person name="Yang L."/>
        </authorList>
    </citation>
    <scope>NUCLEOTIDE SEQUENCE [LARGE SCALE GENOMIC DNA]</scope>
    <source>
        <strain evidence="10">YNDBR</strain>
        <tissue evidence="10">Leaf</tissue>
    </source>
</reference>
<evidence type="ECO:0000256" key="1">
    <source>
        <dbReference type="ARBA" id="ARBA00004514"/>
    </source>
</evidence>
<comment type="caution">
    <text evidence="10">The sequence shown here is derived from an EMBL/GenBank/DDBJ whole genome shotgun (WGS) entry which is preliminary data.</text>
</comment>
<dbReference type="GO" id="GO:0005829">
    <property type="term" value="C:cytosol"/>
    <property type="evidence" value="ECO:0007669"/>
    <property type="project" value="UniProtKB-SubCell"/>
</dbReference>
<evidence type="ECO:0000256" key="9">
    <source>
        <dbReference type="RuleBase" id="RU003814"/>
    </source>
</evidence>
<dbReference type="InterPro" id="IPR037171">
    <property type="entry name" value="NagB/RpiA_transferase-like"/>
</dbReference>
<evidence type="ECO:0000256" key="7">
    <source>
        <dbReference type="ARBA" id="ARBA00044356"/>
    </source>
</evidence>
<dbReference type="InterPro" id="IPR000649">
    <property type="entry name" value="IF-2B-related"/>
</dbReference>
<evidence type="ECO:0000256" key="5">
    <source>
        <dbReference type="ARBA" id="ARBA00022917"/>
    </source>
</evidence>
<dbReference type="PANTHER" id="PTHR10233:SF14">
    <property type="entry name" value="TRANSLATION INITIATION FACTOR EIF-2B SUBUNIT DELTA"/>
    <property type="match status" value="1"/>
</dbReference>
<comment type="subunit">
    <text evidence="8">Component of the translation initiation factor 2B (eIF2B) complex which is a heterodecamer of two sets of five different subunits: alpha, beta, gamma, delta and epsilon. Subunits alpha, beta and delta comprise a regulatory subcomplex and subunits epsilon and gamma comprise a catalytic subcomplex. Within the complex, the hexameric regulatory complex resides at the center, with the two heterodimeric catalytic subcomplexes bound on opposite sides.</text>
</comment>
<keyword evidence="5" id="KW-0648">Protein biosynthesis</keyword>
<protein>
    <recommendedName>
        <fullName evidence="6">Translation initiation factor eIF2B subunit delta</fullName>
    </recommendedName>
    <alternativeName>
        <fullName evidence="7">eIF2B GDP-GTP exchange factor subunit delta</fullName>
    </alternativeName>
</protein>
<dbReference type="Gene3D" id="3.40.50.10470">
    <property type="entry name" value="Translation initiation factor eif-2b, domain 2"/>
    <property type="match status" value="1"/>
</dbReference>
<keyword evidence="3" id="KW-0963">Cytoplasm</keyword>
<dbReference type="InterPro" id="IPR042529">
    <property type="entry name" value="IF_2B-like_C"/>
</dbReference>
<dbReference type="PANTHER" id="PTHR10233">
    <property type="entry name" value="TRANSLATION INITIATION FACTOR EIF-2B"/>
    <property type="match status" value="1"/>
</dbReference>
<evidence type="ECO:0000256" key="3">
    <source>
        <dbReference type="ARBA" id="ARBA00022490"/>
    </source>
</evidence>
<evidence type="ECO:0000256" key="6">
    <source>
        <dbReference type="ARBA" id="ARBA00044147"/>
    </source>
</evidence>
<comment type="subcellular location">
    <subcellularLocation>
        <location evidence="1">Cytoplasm</location>
        <location evidence="1">Cytosol</location>
    </subcellularLocation>
</comment>
<dbReference type="Proteomes" id="UP001420932">
    <property type="component" value="Unassembled WGS sequence"/>
</dbReference>
<dbReference type="Pfam" id="PF01008">
    <property type="entry name" value="IF-2B"/>
    <property type="match status" value="1"/>
</dbReference>
<keyword evidence="4" id="KW-0396">Initiation factor</keyword>
<dbReference type="AlphaFoldDB" id="A0AAP0EIT5"/>
<proteinExistence type="inferred from homology"/>
<dbReference type="EMBL" id="JBBNAF010000012">
    <property type="protein sequence ID" value="KAK9092437.1"/>
    <property type="molecule type" value="Genomic_DNA"/>
</dbReference>
<organism evidence="10 11">
    <name type="scientific">Stephania yunnanensis</name>
    <dbReference type="NCBI Taxonomy" id="152371"/>
    <lineage>
        <taxon>Eukaryota</taxon>
        <taxon>Viridiplantae</taxon>
        <taxon>Streptophyta</taxon>
        <taxon>Embryophyta</taxon>
        <taxon>Tracheophyta</taxon>
        <taxon>Spermatophyta</taxon>
        <taxon>Magnoliopsida</taxon>
        <taxon>Ranunculales</taxon>
        <taxon>Menispermaceae</taxon>
        <taxon>Menispermoideae</taxon>
        <taxon>Cissampelideae</taxon>
        <taxon>Stephania</taxon>
    </lineage>
</organism>